<keyword evidence="2" id="KW-1185">Reference proteome</keyword>
<evidence type="ECO:0000313" key="1">
    <source>
        <dbReference type="EMBL" id="GLS16060.1"/>
    </source>
</evidence>
<dbReference type="Pfam" id="PF11162">
    <property type="entry name" value="DUF2946"/>
    <property type="match status" value="1"/>
</dbReference>
<evidence type="ECO:0008006" key="3">
    <source>
        <dbReference type="Google" id="ProtNLM"/>
    </source>
</evidence>
<dbReference type="InterPro" id="IPR021333">
    <property type="entry name" value="DUF2946"/>
</dbReference>
<reference evidence="2" key="1">
    <citation type="journal article" date="2019" name="Int. J. Syst. Evol. Microbiol.">
        <title>The Global Catalogue of Microorganisms (GCM) 10K type strain sequencing project: providing services to taxonomists for standard genome sequencing and annotation.</title>
        <authorList>
            <consortium name="The Broad Institute Genomics Platform"/>
            <consortium name="The Broad Institute Genome Sequencing Center for Infectious Disease"/>
            <person name="Wu L."/>
            <person name="Ma J."/>
        </authorList>
    </citation>
    <scope>NUCLEOTIDE SEQUENCE [LARGE SCALE GENOMIC DNA]</scope>
    <source>
        <strain evidence="2">NBRC 109341</strain>
    </source>
</reference>
<gene>
    <name evidence="1" type="ORF">GCM10007935_35000</name>
</gene>
<proteinExistence type="predicted"/>
<evidence type="ECO:0000313" key="2">
    <source>
        <dbReference type="Proteomes" id="UP001156903"/>
    </source>
</evidence>
<dbReference type="Proteomes" id="UP001156903">
    <property type="component" value="Unassembled WGS sequence"/>
</dbReference>
<organism evidence="1 2">
    <name type="scientific">Hydrogenophaga electricum</name>
    <dbReference type="NCBI Taxonomy" id="1230953"/>
    <lineage>
        <taxon>Bacteria</taxon>
        <taxon>Pseudomonadati</taxon>
        <taxon>Pseudomonadota</taxon>
        <taxon>Betaproteobacteria</taxon>
        <taxon>Burkholderiales</taxon>
        <taxon>Comamonadaceae</taxon>
        <taxon>Hydrogenophaga</taxon>
    </lineage>
</organism>
<comment type="caution">
    <text evidence="1">The sequence shown here is derived from an EMBL/GenBank/DDBJ whole genome shotgun (WGS) entry which is preliminary data.</text>
</comment>
<name>A0ABQ6CBA7_9BURK</name>
<dbReference type="EMBL" id="BSPB01000043">
    <property type="protein sequence ID" value="GLS16060.1"/>
    <property type="molecule type" value="Genomic_DNA"/>
</dbReference>
<protein>
    <recommendedName>
        <fullName evidence="3">DUF2946 domain-containing protein</fullName>
    </recommendedName>
</protein>
<sequence length="128" mass="13572">MLIMGRYRRRVIQLTLLAVIWGMAMPLLAALLPARAATVWVDVCESPGVRQVALDTLGPGDAGPHQFATDLCTYCRLQQDSPATVPPPALAWRMAVAGAEGCPPYKAGPGRTKVVALSHPSRAPPTAC</sequence>
<accession>A0ABQ6CBA7</accession>